<sequence>EARGGPRGRGWTIVTHGVPTTARRVVHTQGRVGAPQAPLLHIATSPAHNSDEPIDTDSESEEFTVGEIEEETEAEVNELGGEEDSDPNWHDTQDILQAERVEQSVERVTLASEEPFYQGLGGEDESV</sequence>
<evidence type="ECO:0000313" key="2">
    <source>
        <dbReference type="EMBL" id="KAH9311512.1"/>
    </source>
</evidence>
<keyword evidence="3" id="KW-1185">Reference proteome</keyword>
<organism evidence="2 3">
    <name type="scientific">Taxus chinensis</name>
    <name type="common">Chinese yew</name>
    <name type="synonym">Taxus wallichiana var. chinensis</name>
    <dbReference type="NCBI Taxonomy" id="29808"/>
    <lineage>
        <taxon>Eukaryota</taxon>
        <taxon>Viridiplantae</taxon>
        <taxon>Streptophyta</taxon>
        <taxon>Embryophyta</taxon>
        <taxon>Tracheophyta</taxon>
        <taxon>Spermatophyta</taxon>
        <taxon>Pinopsida</taxon>
        <taxon>Pinidae</taxon>
        <taxon>Conifers II</taxon>
        <taxon>Cupressales</taxon>
        <taxon>Taxaceae</taxon>
        <taxon>Taxus</taxon>
    </lineage>
</organism>
<evidence type="ECO:0000313" key="3">
    <source>
        <dbReference type="Proteomes" id="UP000824469"/>
    </source>
</evidence>
<proteinExistence type="predicted"/>
<feature type="non-terminal residue" evidence="2">
    <location>
        <position position="1"/>
    </location>
</feature>
<evidence type="ECO:0000256" key="1">
    <source>
        <dbReference type="SAM" id="MobiDB-lite"/>
    </source>
</evidence>
<feature type="compositionally biased region" description="Acidic residues" evidence="1">
    <location>
        <begin position="52"/>
        <end position="86"/>
    </location>
</feature>
<name>A0AA38L8P3_TAXCH</name>
<comment type="caution">
    <text evidence="2">The sequence shown here is derived from an EMBL/GenBank/DDBJ whole genome shotgun (WGS) entry which is preliminary data.</text>
</comment>
<feature type="non-terminal residue" evidence="2">
    <location>
        <position position="127"/>
    </location>
</feature>
<accession>A0AA38L8P3</accession>
<protein>
    <submittedName>
        <fullName evidence="2">Uncharacterized protein</fullName>
    </submittedName>
</protein>
<feature type="region of interest" description="Disordered" evidence="1">
    <location>
        <begin position="44"/>
        <end position="90"/>
    </location>
</feature>
<dbReference type="AlphaFoldDB" id="A0AA38L8P3"/>
<reference evidence="2 3" key="1">
    <citation type="journal article" date="2021" name="Nat. Plants">
        <title>The Taxus genome provides insights into paclitaxel biosynthesis.</title>
        <authorList>
            <person name="Xiong X."/>
            <person name="Gou J."/>
            <person name="Liao Q."/>
            <person name="Li Y."/>
            <person name="Zhou Q."/>
            <person name="Bi G."/>
            <person name="Li C."/>
            <person name="Du R."/>
            <person name="Wang X."/>
            <person name="Sun T."/>
            <person name="Guo L."/>
            <person name="Liang H."/>
            <person name="Lu P."/>
            <person name="Wu Y."/>
            <person name="Zhang Z."/>
            <person name="Ro D.K."/>
            <person name="Shang Y."/>
            <person name="Huang S."/>
            <person name="Yan J."/>
        </authorList>
    </citation>
    <scope>NUCLEOTIDE SEQUENCE [LARGE SCALE GENOMIC DNA]</scope>
    <source>
        <strain evidence="2">Ta-2019</strain>
    </source>
</reference>
<dbReference type="Proteomes" id="UP000824469">
    <property type="component" value="Unassembled WGS sequence"/>
</dbReference>
<dbReference type="EMBL" id="JAHRHJ020000006">
    <property type="protein sequence ID" value="KAH9311512.1"/>
    <property type="molecule type" value="Genomic_DNA"/>
</dbReference>
<gene>
    <name evidence="2" type="ORF">KI387_026547</name>
</gene>